<comment type="subcellular location">
    <subcellularLocation>
        <location evidence="1">Membrane</location>
    </subcellularLocation>
</comment>
<gene>
    <name evidence="6" type="ORF">RB653_010021</name>
</gene>
<dbReference type="PANTHER" id="PTHR31341:SF4">
    <property type="entry name" value="IPT_TIG DOMAIN-CONTAINING PROTEIN-RELATED"/>
    <property type="match status" value="1"/>
</dbReference>
<keyword evidence="2" id="KW-0732">Signal</keyword>
<dbReference type="EMBL" id="JAVFKY010000006">
    <property type="protein sequence ID" value="KAK5574768.1"/>
    <property type="molecule type" value="Genomic_DNA"/>
</dbReference>
<keyword evidence="3" id="KW-0472">Membrane</keyword>
<proteinExistence type="predicted"/>
<accession>A0AAN7TT45</accession>
<evidence type="ECO:0000256" key="3">
    <source>
        <dbReference type="ARBA" id="ARBA00023136"/>
    </source>
</evidence>
<comment type="caution">
    <text evidence="6">The sequence shown here is derived from an EMBL/GenBank/DDBJ whole genome shotgun (WGS) entry which is preliminary data.</text>
</comment>
<keyword evidence="4" id="KW-0325">Glycoprotein</keyword>
<feature type="domain" description="TgrO1-like immunoglobulin-like" evidence="5">
    <location>
        <begin position="70"/>
        <end position="150"/>
    </location>
</feature>
<evidence type="ECO:0000256" key="2">
    <source>
        <dbReference type="ARBA" id="ARBA00022729"/>
    </source>
</evidence>
<dbReference type="Pfam" id="PF24612">
    <property type="entry name" value="Ig_TgrO1"/>
    <property type="match status" value="1"/>
</dbReference>
<name>A0AAN7TT45_9MYCE</name>
<dbReference type="GO" id="GO:0016020">
    <property type="term" value="C:membrane"/>
    <property type="evidence" value="ECO:0007669"/>
    <property type="project" value="UniProtKB-SubCell"/>
</dbReference>
<dbReference type="AlphaFoldDB" id="A0AAN7TT45"/>
<evidence type="ECO:0000259" key="5">
    <source>
        <dbReference type="Pfam" id="PF24612"/>
    </source>
</evidence>
<reference evidence="6 7" key="1">
    <citation type="submission" date="2023-11" db="EMBL/GenBank/DDBJ databases">
        <title>Dfirmibasis_genome.</title>
        <authorList>
            <person name="Edelbroek B."/>
            <person name="Kjellin J."/>
            <person name="Jerlstrom-Hultqvist J."/>
            <person name="Soderbom F."/>
        </authorList>
    </citation>
    <scope>NUCLEOTIDE SEQUENCE [LARGE SCALE GENOMIC DNA]</scope>
    <source>
        <strain evidence="6 7">TNS-C-14</strain>
    </source>
</reference>
<dbReference type="PANTHER" id="PTHR31341">
    <property type="entry name" value="IPT/TIG DOMAIN-CONTAINING PROTEIN-RELATED-RELATED"/>
    <property type="match status" value="1"/>
</dbReference>
<evidence type="ECO:0000313" key="6">
    <source>
        <dbReference type="EMBL" id="KAK5574768.1"/>
    </source>
</evidence>
<evidence type="ECO:0000256" key="1">
    <source>
        <dbReference type="ARBA" id="ARBA00004370"/>
    </source>
</evidence>
<protein>
    <recommendedName>
        <fullName evidence="5">TgrO1-like immunoglobulin-like domain-containing protein</fullName>
    </recommendedName>
</protein>
<evidence type="ECO:0000313" key="7">
    <source>
        <dbReference type="Proteomes" id="UP001344447"/>
    </source>
</evidence>
<dbReference type="Proteomes" id="UP001344447">
    <property type="component" value="Unassembled WGS sequence"/>
</dbReference>
<dbReference type="InterPro" id="IPR057594">
    <property type="entry name" value="TgrO1-like_Ig"/>
</dbReference>
<sequence>MFIVELTHTFDEDIASEISNSGAQSTQNPSDWSQWGKWYTNIFSNETYLSYIFSSGNDFFKSIIFNHYDGSSFQLKFTCIQSINTTCSSQINENDKKLILEINYPIKLGLNILDIRTSSFDATNVTVETPADCGYQVIKWVNGNKYNFSYASPTVSKIKITSTNIIVKGSDFCDSSFQPNITIDGTAIQNSIDNN</sequence>
<keyword evidence="7" id="KW-1185">Reference proteome</keyword>
<organism evidence="6 7">
    <name type="scientific">Dictyostelium firmibasis</name>
    <dbReference type="NCBI Taxonomy" id="79012"/>
    <lineage>
        <taxon>Eukaryota</taxon>
        <taxon>Amoebozoa</taxon>
        <taxon>Evosea</taxon>
        <taxon>Eumycetozoa</taxon>
        <taxon>Dictyostelia</taxon>
        <taxon>Dictyosteliales</taxon>
        <taxon>Dictyosteliaceae</taxon>
        <taxon>Dictyostelium</taxon>
    </lineage>
</organism>
<dbReference type="InterPro" id="IPR052014">
    <property type="entry name" value="Dictyostelium_Tiger"/>
</dbReference>
<evidence type="ECO:0000256" key="4">
    <source>
        <dbReference type="ARBA" id="ARBA00023180"/>
    </source>
</evidence>